<gene>
    <name evidence="2" type="ORF">GS601_05725</name>
</gene>
<dbReference type="RefSeq" id="WP_162422310.1">
    <property type="nucleotide sequence ID" value="NZ_WVIE01000005.1"/>
</dbReference>
<protein>
    <submittedName>
        <fullName evidence="2">Uncharacterized protein</fullName>
    </submittedName>
</protein>
<sequence>MTDQSSNNLPDRVERLEVDMTDVKISLNRLIDAFYQNNAITTNAVERLAEAQLQYMERNEVRMARIDDRFDQVLNRIDEMQSEVRGLQTENRRIWQVISDRLGLE</sequence>
<dbReference type="EMBL" id="WVIE01000005">
    <property type="protein sequence ID" value="NDJ16793.1"/>
    <property type="molecule type" value="Genomic_DNA"/>
</dbReference>
<evidence type="ECO:0000256" key="1">
    <source>
        <dbReference type="SAM" id="Coils"/>
    </source>
</evidence>
<keyword evidence="3" id="KW-1185">Reference proteome</keyword>
<accession>A0A8J7Z275</accession>
<dbReference type="AlphaFoldDB" id="A0A8J7Z275"/>
<evidence type="ECO:0000313" key="3">
    <source>
        <dbReference type="Proteomes" id="UP000646053"/>
    </source>
</evidence>
<proteinExistence type="predicted"/>
<feature type="coiled-coil region" evidence="1">
    <location>
        <begin position="63"/>
        <end position="90"/>
    </location>
</feature>
<evidence type="ECO:0000313" key="2">
    <source>
        <dbReference type="EMBL" id="NDJ16793.1"/>
    </source>
</evidence>
<reference evidence="2" key="1">
    <citation type="submission" date="2019-12" db="EMBL/GenBank/DDBJ databases">
        <title>High-Quality draft genome sequences of three cyanobacteria isolated from the limestone walls of the Old Cathedral of Coimbra.</title>
        <authorList>
            <person name="Tiago I."/>
            <person name="Soares F."/>
            <person name="Portugal A."/>
        </authorList>
    </citation>
    <scope>NUCLEOTIDE SEQUENCE</scope>
    <source>
        <strain evidence="2">A</strain>
    </source>
</reference>
<organism evidence="2 3">
    <name type="scientific">Myxacorys almedinensis A</name>
    <dbReference type="NCBI Taxonomy" id="2690445"/>
    <lineage>
        <taxon>Bacteria</taxon>
        <taxon>Bacillati</taxon>
        <taxon>Cyanobacteriota</taxon>
        <taxon>Cyanophyceae</taxon>
        <taxon>Leptolyngbyales</taxon>
        <taxon>Leptolyngbyaceae</taxon>
        <taxon>Myxacorys</taxon>
        <taxon>Myxacorys almedinensis</taxon>
    </lineage>
</organism>
<dbReference type="Proteomes" id="UP000646053">
    <property type="component" value="Unassembled WGS sequence"/>
</dbReference>
<comment type="caution">
    <text evidence="2">The sequence shown here is derived from an EMBL/GenBank/DDBJ whole genome shotgun (WGS) entry which is preliminary data.</text>
</comment>
<keyword evidence="1" id="KW-0175">Coiled coil</keyword>
<name>A0A8J7Z275_9CYAN</name>